<reference evidence="2" key="1">
    <citation type="submission" date="2021-12" db="EMBL/GenBank/DDBJ databases">
        <authorList>
            <person name="Ulrich A."/>
        </authorList>
    </citation>
    <scope>NUCLEOTIDE SEQUENCE</scope>
    <source>
        <strain evidence="2">A1P009</strain>
    </source>
</reference>
<evidence type="ECO:0000313" key="3">
    <source>
        <dbReference type="Proteomes" id="UP001430360"/>
    </source>
</evidence>
<comment type="caution">
    <text evidence="2">The sequence shown here is derived from an EMBL/GenBank/DDBJ whole genome shotgun (WGS) entry which is preliminary data.</text>
</comment>
<sequence length="502" mass="52884">MPSTIPYDPALALGNLVSRERLEVLEQIAAAQAPADAAEDSLNSLLATKRSLDMTSQELAGMGIDTKELDAERAEFGQSVSTAAEAYAKAKIQAIRASQPLRAKLPGISESIESPIDYNRSQIKQMPLSADGLRMNIQYFSRDENTQDSGSHASDVAQFISGQVGYLGSSFASQASRSSASQVHSQTQNHSISGTLVIAITCTHKDAVLLAPLILDVDKGVRAFNAFFPDDMIKTDSPASIQDIAARADTKDEKALTILSGATMGSCFIGMVHILNTTDTRSSEAMVSIASSLQTQMKVGSWFQSASGGFGISRTFSDDAKSLLSSQNITSHCTLTTIGSIPSIKSNQVKMGVREFADNDGSASMTALLKLQGVTQTERDSVASSATAARTGQGLVAMKSGQMESALSALKDIDDGANKIIDINSMMDALDDYVQKCLDGKIGAPITYYLKRITASQLAQGWMAKYYPGKYLAVSIDDSSPATPGTGGKDADPPPADAGGGG</sequence>
<feature type="region of interest" description="Disordered" evidence="1">
    <location>
        <begin position="478"/>
        <end position="502"/>
    </location>
</feature>
<evidence type="ECO:0000313" key="2">
    <source>
        <dbReference type="EMBL" id="MCD9096795.1"/>
    </source>
</evidence>
<accession>A0ABS8UB99</accession>
<dbReference type="EMBL" id="JAJQKU010000002">
    <property type="protein sequence ID" value="MCD9096795.1"/>
    <property type="molecule type" value="Genomic_DNA"/>
</dbReference>
<gene>
    <name evidence="2" type="ORF">LTT95_07545</name>
</gene>
<evidence type="ECO:0008006" key="4">
    <source>
        <dbReference type="Google" id="ProtNLM"/>
    </source>
</evidence>
<dbReference type="RefSeq" id="WP_232135708.1">
    <property type="nucleotide sequence ID" value="NZ_CP089507.1"/>
</dbReference>
<reference evidence="2" key="2">
    <citation type="journal article" date="2022" name="Syst. Appl. Microbiol.">
        <title>Physiological and genomic characterisation of Luteimonas fraxinea sp. nov., a bacterial species associated with trees tolerant to ash dieback.</title>
        <authorList>
            <person name="Ulrich K."/>
            <person name="Becker R."/>
            <person name="Behrendt U."/>
            <person name="Kube M."/>
            <person name="Schneck V."/>
            <person name="Ulrich A."/>
        </authorList>
    </citation>
    <scope>NUCLEOTIDE SEQUENCE</scope>
    <source>
        <strain evidence="2">A1P009</strain>
    </source>
</reference>
<organism evidence="2 3">
    <name type="scientific">Luteimonas fraxinea</name>
    <dbReference type="NCBI Taxonomy" id="2901869"/>
    <lineage>
        <taxon>Bacteria</taxon>
        <taxon>Pseudomonadati</taxon>
        <taxon>Pseudomonadota</taxon>
        <taxon>Gammaproteobacteria</taxon>
        <taxon>Lysobacterales</taxon>
        <taxon>Lysobacteraceae</taxon>
        <taxon>Luteimonas</taxon>
    </lineage>
</organism>
<dbReference type="Proteomes" id="UP001430360">
    <property type="component" value="Unassembled WGS sequence"/>
</dbReference>
<evidence type="ECO:0000256" key="1">
    <source>
        <dbReference type="SAM" id="MobiDB-lite"/>
    </source>
</evidence>
<keyword evidence="3" id="KW-1185">Reference proteome</keyword>
<name>A0ABS8UB99_9GAMM</name>
<proteinExistence type="predicted"/>
<protein>
    <recommendedName>
        <fullName evidence="4">Type III secretion system effector protein</fullName>
    </recommendedName>
</protein>